<sequence length="167" mass="18652">MTIIMKKVEFVMQMVISRSSIAIVILVIAPGECIRNKVGVLDSNSYNKGAKLKQKAKRRQIGLATPPTQGQTSDKGKGVLEGTHPGFPPKELLLLSLMMESSPIGIHSRASTLDSMGRNFNFECPRFDGEDFRGWWSKLEQFFEVEGVLEQDNVRIVMLHMEGKALD</sequence>
<comment type="caution">
    <text evidence="2">The sequence shown here is derived from an EMBL/GenBank/DDBJ whole genome shotgun (WGS) entry which is preliminary data.</text>
</comment>
<dbReference type="EMBL" id="JARKNE010000001">
    <property type="protein sequence ID" value="KAK5846456.1"/>
    <property type="molecule type" value="Genomic_DNA"/>
</dbReference>
<name>A0ABR0R5I1_GOSAR</name>
<dbReference type="Proteomes" id="UP001358586">
    <property type="component" value="Chromosome 1"/>
</dbReference>
<keyword evidence="3" id="KW-1185">Reference proteome</keyword>
<evidence type="ECO:0000256" key="1">
    <source>
        <dbReference type="SAM" id="MobiDB-lite"/>
    </source>
</evidence>
<evidence type="ECO:0000313" key="3">
    <source>
        <dbReference type="Proteomes" id="UP001358586"/>
    </source>
</evidence>
<accession>A0ABR0R5I1</accession>
<protein>
    <submittedName>
        <fullName evidence="2">Uncharacterized protein</fullName>
    </submittedName>
</protein>
<reference evidence="2 3" key="1">
    <citation type="submission" date="2023-03" db="EMBL/GenBank/DDBJ databases">
        <title>WGS of Gossypium arboreum.</title>
        <authorList>
            <person name="Yu D."/>
        </authorList>
    </citation>
    <scope>NUCLEOTIDE SEQUENCE [LARGE SCALE GENOMIC DNA]</scope>
    <source>
        <tissue evidence="2">Leaf</tissue>
    </source>
</reference>
<proteinExistence type="predicted"/>
<gene>
    <name evidence="2" type="ORF">PVK06_002746</name>
</gene>
<feature type="region of interest" description="Disordered" evidence="1">
    <location>
        <begin position="57"/>
        <end position="82"/>
    </location>
</feature>
<evidence type="ECO:0000313" key="2">
    <source>
        <dbReference type="EMBL" id="KAK5846456.1"/>
    </source>
</evidence>
<organism evidence="2 3">
    <name type="scientific">Gossypium arboreum</name>
    <name type="common">Tree cotton</name>
    <name type="synonym">Gossypium nanking</name>
    <dbReference type="NCBI Taxonomy" id="29729"/>
    <lineage>
        <taxon>Eukaryota</taxon>
        <taxon>Viridiplantae</taxon>
        <taxon>Streptophyta</taxon>
        <taxon>Embryophyta</taxon>
        <taxon>Tracheophyta</taxon>
        <taxon>Spermatophyta</taxon>
        <taxon>Magnoliopsida</taxon>
        <taxon>eudicotyledons</taxon>
        <taxon>Gunneridae</taxon>
        <taxon>Pentapetalae</taxon>
        <taxon>rosids</taxon>
        <taxon>malvids</taxon>
        <taxon>Malvales</taxon>
        <taxon>Malvaceae</taxon>
        <taxon>Malvoideae</taxon>
        <taxon>Gossypium</taxon>
    </lineage>
</organism>